<dbReference type="AlphaFoldDB" id="A0A7Z0BWG0"/>
<protein>
    <submittedName>
        <fullName evidence="2">UrcA family protein</fullName>
    </submittedName>
</protein>
<feature type="chain" id="PRO_5030938704" evidence="1">
    <location>
        <begin position="23"/>
        <end position="97"/>
    </location>
</feature>
<proteinExistence type="predicted"/>
<evidence type="ECO:0000313" key="3">
    <source>
        <dbReference type="Proteomes" id="UP000522081"/>
    </source>
</evidence>
<keyword evidence="3" id="KW-1185">Reference proteome</keyword>
<gene>
    <name evidence="2" type="ORF">FHS75_002549</name>
</gene>
<comment type="caution">
    <text evidence="2">The sequence shown here is derived from an EMBL/GenBank/DDBJ whole genome shotgun (WGS) entry which is preliminary data.</text>
</comment>
<name>A0A7Z0BWG0_9SPHN</name>
<feature type="signal peptide" evidence="1">
    <location>
        <begin position="1"/>
        <end position="22"/>
    </location>
</feature>
<dbReference type="NCBIfam" id="TIGR04433">
    <property type="entry name" value="UrcA_uranyl"/>
    <property type="match status" value="1"/>
</dbReference>
<dbReference type="Proteomes" id="UP000522081">
    <property type="component" value="Unassembled WGS sequence"/>
</dbReference>
<sequence length="97" mass="10590">MKTTFAIAAALGMALTTGTAFAKDVEVRYDDLDLNSVSGQVELEKRMDDAAREACRYDEPRIGSRLRSAESVKCYKAASIKAKSQMAQVIDNVRRGG</sequence>
<evidence type="ECO:0000313" key="2">
    <source>
        <dbReference type="EMBL" id="NYH96217.1"/>
    </source>
</evidence>
<keyword evidence="1" id="KW-0732">Signal</keyword>
<accession>A0A7Z0BWG0</accession>
<organism evidence="2 3">
    <name type="scientific">Novosphingobium marinum</name>
    <dbReference type="NCBI Taxonomy" id="1514948"/>
    <lineage>
        <taxon>Bacteria</taxon>
        <taxon>Pseudomonadati</taxon>
        <taxon>Pseudomonadota</taxon>
        <taxon>Alphaproteobacteria</taxon>
        <taxon>Sphingomonadales</taxon>
        <taxon>Sphingomonadaceae</taxon>
        <taxon>Novosphingobium</taxon>
    </lineage>
</organism>
<evidence type="ECO:0000256" key="1">
    <source>
        <dbReference type="SAM" id="SignalP"/>
    </source>
</evidence>
<dbReference type="EMBL" id="JACBZF010000004">
    <property type="protein sequence ID" value="NYH96217.1"/>
    <property type="molecule type" value="Genomic_DNA"/>
</dbReference>
<reference evidence="2 3" key="1">
    <citation type="submission" date="2020-07" db="EMBL/GenBank/DDBJ databases">
        <title>Genomic Encyclopedia of Type Strains, Phase IV (KMG-IV): sequencing the most valuable type-strain genomes for metagenomic binning, comparative biology and taxonomic classification.</title>
        <authorList>
            <person name="Goeker M."/>
        </authorList>
    </citation>
    <scope>NUCLEOTIDE SEQUENCE [LARGE SCALE GENOMIC DNA]</scope>
    <source>
        <strain evidence="2 3">DSM 29043</strain>
    </source>
</reference>
<dbReference type="RefSeq" id="WP_179408045.1">
    <property type="nucleotide sequence ID" value="NZ_BMGF01000004.1"/>
</dbReference>
<dbReference type="InterPro" id="IPR030972">
    <property type="entry name" value="UrcA_uranyl"/>
</dbReference>